<organism evidence="2 3">
    <name type="scientific">Phormidesmis priestleyi</name>
    <dbReference type="NCBI Taxonomy" id="268141"/>
    <lineage>
        <taxon>Bacteria</taxon>
        <taxon>Bacillati</taxon>
        <taxon>Cyanobacteriota</taxon>
        <taxon>Cyanophyceae</taxon>
        <taxon>Leptolyngbyales</taxon>
        <taxon>Leptolyngbyaceae</taxon>
        <taxon>Phormidesmis</taxon>
    </lineage>
</organism>
<evidence type="ECO:0000313" key="3">
    <source>
        <dbReference type="Proteomes" id="UP000249794"/>
    </source>
</evidence>
<dbReference type="PANTHER" id="PTHR42923">
    <property type="entry name" value="PROTOPORPHYRINOGEN OXIDASE"/>
    <property type="match status" value="1"/>
</dbReference>
<protein>
    <submittedName>
        <fullName evidence="2">Amine oxidase</fullName>
    </submittedName>
</protein>
<dbReference type="InterPro" id="IPR002937">
    <property type="entry name" value="Amino_oxidase"/>
</dbReference>
<sequence length="422" mass="47523">MKIAVIGGGASGMISAYLLDQQGHEVTVYERQPILGGHIRTLNQNVAPQTDCPELLEMGVLEFSAEFKNFRRLMEDLAVPLEPVEIGSGLFFKGGRHFLSPVMVKNNFRGAQKWRELLRLDALYVQSLGLWIKTHRAHIEQLAGQPLSAYFTPENDQTIWLKALTMYSYSMPYDAIDNFPAQLAIPSLRRYVFGHWFRIKGGVYSYVERILSRFSGEVQVGAEVGAVHRTPDAVQIDGQLGDRTRFARQFDKVVFAAPPDQFLRLVADPRPDEIKRFQAWRPNHTQTILHSDRALYKPYNIQRGSEFDFFQTNAGWGYNAYLNQLCGITSKTPYSLAFNLEKEISPEKIVQVQPHHTPFYDAESFRYRDEVIAANGAYHTYHAGAYLSDGLHEGAVTSAMTVAAAIASSDAPLKQSQSQLVA</sequence>
<comment type="caution">
    <text evidence="2">The sequence shown here is derived from an EMBL/GenBank/DDBJ whole genome shotgun (WGS) entry which is preliminary data.</text>
</comment>
<evidence type="ECO:0000259" key="1">
    <source>
        <dbReference type="Pfam" id="PF01593"/>
    </source>
</evidence>
<dbReference type="InterPro" id="IPR036188">
    <property type="entry name" value="FAD/NAD-bd_sf"/>
</dbReference>
<dbReference type="InterPro" id="IPR050464">
    <property type="entry name" value="Zeta_carotene_desat/Oxidored"/>
</dbReference>
<dbReference type="GO" id="GO:0016491">
    <property type="term" value="F:oxidoreductase activity"/>
    <property type="evidence" value="ECO:0007669"/>
    <property type="project" value="InterPro"/>
</dbReference>
<dbReference type="PANTHER" id="PTHR42923:SF17">
    <property type="entry name" value="AMINE OXIDASE DOMAIN-CONTAINING PROTEIN"/>
    <property type="match status" value="1"/>
</dbReference>
<dbReference type="Pfam" id="PF01593">
    <property type="entry name" value="Amino_oxidase"/>
    <property type="match status" value="1"/>
</dbReference>
<dbReference type="AlphaFoldDB" id="A0A2W4WGT0"/>
<evidence type="ECO:0000313" key="2">
    <source>
        <dbReference type="EMBL" id="PZO44036.1"/>
    </source>
</evidence>
<dbReference type="Proteomes" id="UP000249794">
    <property type="component" value="Unassembled WGS sequence"/>
</dbReference>
<feature type="domain" description="Amine oxidase" evidence="1">
    <location>
        <begin position="11"/>
        <end position="280"/>
    </location>
</feature>
<name>A0A2W4WGT0_9CYAN</name>
<dbReference type="EMBL" id="QBMP01000390">
    <property type="protein sequence ID" value="PZO44036.1"/>
    <property type="molecule type" value="Genomic_DNA"/>
</dbReference>
<reference evidence="3" key="1">
    <citation type="submission" date="2018-04" db="EMBL/GenBank/DDBJ databases">
        <authorList>
            <person name="Cornet L."/>
        </authorList>
    </citation>
    <scope>NUCLEOTIDE SEQUENCE [LARGE SCALE GENOMIC DNA]</scope>
</reference>
<reference evidence="2 3" key="2">
    <citation type="submission" date="2018-06" db="EMBL/GenBank/DDBJ databases">
        <title>Metagenomic assembly of (sub)arctic Cyanobacteria and their associated microbiome from non-axenic cultures.</title>
        <authorList>
            <person name="Baurain D."/>
        </authorList>
    </citation>
    <scope>NUCLEOTIDE SEQUENCE [LARGE SCALE GENOMIC DNA]</scope>
    <source>
        <strain evidence="2">ULC027bin1</strain>
    </source>
</reference>
<dbReference type="Gene3D" id="3.50.50.60">
    <property type="entry name" value="FAD/NAD(P)-binding domain"/>
    <property type="match status" value="1"/>
</dbReference>
<accession>A0A2W4WGT0</accession>
<dbReference type="SUPFAM" id="SSF51905">
    <property type="entry name" value="FAD/NAD(P)-binding domain"/>
    <property type="match status" value="1"/>
</dbReference>
<dbReference type="PRINTS" id="PR00419">
    <property type="entry name" value="ADXRDTASE"/>
</dbReference>
<proteinExistence type="predicted"/>
<gene>
    <name evidence="2" type="ORF">DCF15_22250</name>
</gene>